<sequence>MEWFGFMPTTLFGKRWRGTDLLTDGMAHWQCSDYNPAWWDPVKLQLSSGTTESCLSHVPLLPLVLNSLEPEEEVKGLGGSASVMPPPAGFELPSPQATGMPDDVLLALQPCQPSAHARSRMARAPKRATRRPEHCRPSRCDEGGPRGAPPEKYLFRCVRAPH</sequence>
<dbReference type="Proteomes" id="UP000015106">
    <property type="component" value="Chromosome 5"/>
</dbReference>
<name>A0A8R7QJ38_TRIUA</name>
<dbReference type="Gramene" id="TuG1812G0500004337.01.T01">
    <property type="protein sequence ID" value="TuG1812G0500004337.01.T01"/>
    <property type="gene ID" value="TuG1812G0500004337.01"/>
</dbReference>
<feature type="compositionally biased region" description="Basic and acidic residues" evidence="1">
    <location>
        <begin position="130"/>
        <end position="144"/>
    </location>
</feature>
<keyword evidence="3" id="KW-1185">Reference proteome</keyword>
<feature type="region of interest" description="Disordered" evidence="1">
    <location>
        <begin position="76"/>
        <end position="101"/>
    </location>
</feature>
<evidence type="ECO:0000313" key="2">
    <source>
        <dbReference type="EnsemblPlants" id="TuG1812G0500004337.01.T01"/>
    </source>
</evidence>
<feature type="compositionally biased region" description="Basic residues" evidence="1">
    <location>
        <begin position="117"/>
        <end position="129"/>
    </location>
</feature>
<reference evidence="2" key="3">
    <citation type="submission" date="2022-06" db="UniProtKB">
        <authorList>
            <consortium name="EnsemblPlants"/>
        </authorList>
    </citation>
    <scope>IDENTIFICATION</scope>
</reference>
<accession>A0A8R7QJ38</accession>
<evidence type="ECO:0000256" key="1">
    <source>
        <dbReference type="SAM" id="MobiDB-lite"/>
    </source>
</evidence>
<organism evidence="2 3">
    <name type="scientific">Triticum urartu</name>
    <name type="common">Red wild einkorn</name>
    <name type="synonym">Crithodium urartu</name>
    <dbReference type="NCBI Taxonomy" id="4572"/>
    <lineage>
        <taxon>Eukaryota</taxon>
        <taxon>Viridiplantae</taxon>
        <taxon>Streptophyta</taxon>
        <taxon>Embryophyta</taxon>
        <taxon>Tracheophyta</taxon>
        <taxon>Spermatophyta</taxon>
        <taxon>Magnoliopsida</taxon>
        <taxon>Liliopsida</taxon>
        <taxon>Poales</taxon>
        <taxon>Poaceae</taxon>
        <taxon>BOP clade</taxon>
        <taxon>Pooideae</taxon>
        <taxon>Triticodae</taxon>
        <taxon>Triticeae</taxon>
        <taxon>Triticinae</taxon>
        <taxon>Triticum</taxon>
    </lineage>
</organism>
<reference evidence="2" key="2">
    <citation type="submission" date="2018-03" db="EMBL/GenBank/DDBJ databases">
        <title>The Triticum urartu genome reveals the dynamic nature of wheat genome evolution.</title>
        <authorList>
            <person name="Ling H."/>
            <person name="Ma B."/>
            <person name="Shi X."/>
            <person name="Liu H."/>
            <person name="Dong L."/>
            <person name="Sun H."/>
            <person name="Cao Y."/>
            <person name="Gao Q."/>
            <person name="Zheng S."/>
            <person name="Li Y."/>
            <person name="Yu Y."/>
            <person name="Du H."/>
            <person name="Qi M."/>
            <person name="Li Y."/>
            <person name="Yu H."/>
            <person name="Cui Y."/>
            <person name="Wang N."/>
            <person name="Chen C."/>
            <person name="Wu H."/>
            <person name="Zhao Y."/>
            <person name="Zhang J."/>
            <person name="Li Y."/>
            <person name="Zhou W."/>
            <person name="Zhang B."/>
            <person name="Hu W."/>
            <person name="Eijk M."/>
            <person name="Tang J."/>
            <person name="Witsenboer H."/>
            <person name="Zhao S."/>
            <person name="Li Z."/>
            <person name="Zhang A."/>
            <person name="Wang D."/>
            <person name="Liang C."/>
        </authorList>
    </citation>
    <scope>NUCLEOTIDE SEQUENCE [LARGE SCALE GENOMIC DNA]</scope>
    <source>
        <strain evidence="2">cv. G1812</strain>
    </source>
</reference>
<reference evidence="3" key="1">
    <citation type="journal article" date="2013" name="Nature">
        <title>Draft genome of the wheat A-genome progenitor Triticum urartu.</title>
        <authorList>
            <person name="Ling H.Q."/>
            <person name="Zhao S."/>
            <person name="Liu D."/>
            <person name="Wang J."/>
            <person name="Sun H."/>
            <person name="Zhang C."/>
            <person name="Fan H."/>
            <person name="Li D."/>
            <person name="Dong L."/>
            <person name="Tao Y."/>
            <person name="Gao C."/>
            <person name="Wu H."/>
            <person name="Li Y."/>
            <person name="Cui Y."/>
            <person name="Guo X."/>
            <person name="Zheng S."/>
            <person name="Wang B."/>
            <person name="Yu K."/>
            <person name="Liang Q."/>
            <person name="Yang W."/>
            <person name="Lou X."/>
            <person name="Chen J."/>
            <person name="Feng M."/>
            <person name="Jian J."/>
            <person name="Zhang X."/>
            <person name="Luo G."/>
            <person name="Jiang Y."/>
            <person name="Liu J."/>
            <person name="Wang Z."/>
            <person name="Sha Y."/>
            <person name="Zhang B."/>
            <person name="Wu H."/>
            <person name="Tang D."/>
            <person name="Shen Q."/>
            <person name="Xue P."/>
            <person name="Zou S."/>
            <person name="Wang X."/>
            <person name="Liu X."/>
            <person name="Wang F."/>
            <person name="Yang Y."/>
            <person name="An X."/>
            <person name="Dong Z."/>
            <person name="Zhang K."/>
            <person name="Zhang X."/>
            <person name="Luo M.C."/>
            <person name="Dvorak J."/>
            <person name="Tong Y."/>
            <person name="Wang J."/>
            <person name="Yang H."/>
            <person name="Li Z."/>
            <person name="Wang D."/>
            <person name="Zhang A."/>
            <person name="Wang J."/>
        </authorList>
    </citation>
    <scope>NUCLEOTIDE SEQUENCE</scope>
    <source>
        <strain evidence="3">cv. G1812</strain>
    </source>
</reference>
<dbReference type="AlphaFoldDB" id="A0A8R7QJ38"/>
<evidence type="ECO:0000313" key="3">
    <source>
        <dbReference type="Proteomes" id="UP000015106"/>
    </source>
</evidence>
<proteinExistence type="predicted"/>
<feature type="region of interest" description="Disordered" evidence="1">
    <location>
        <begin position="115"/>
        <end position="151"/>
    </location>
</feature>
<dbReference type="EnsemblPlants" id="TuG1812G0500004337.01.T01">
    <property type="protein sequence ID" value="TuG1812G0500004337.01.T01"/>
    <property type="gene ID" value="TuG1812G0500004337.01"/>
</dbReference>
<protein>
    <submittedName>
        <fullName evidence="2">Uncharacterized protein</fullName>
    </submittedName>
</protein>